<organism evidence="1 2">
    <name type="scientific">Holotrichia oblita</name>
    <name type="common">Chafer beetle</name>
    <dbReference type="NCBI Taxonomy" id="644536"/>
    <lineage>
        <taxon>Eukaryota</taxon>
        <taxon>Metazoa</taxon>
        <taxon>Ecdysozoa</taxon>
        <taxon>Arthropoda</taxon>
        <taxon>Hexapoda</taxon>
        <taxon>Insecta</taxon>
        <taxon>Pterygota</taxon>
        <taxon>Neoptera</taxon>
        <taxon>Endopterygota</taxon>
        <taxon>Coleoptera</taxon>
        <taxon>Polyphaga</taxon>
        <taxon>Scarabaeiformia</taxon>
        <taxon>Scarabaeidae</taxon>
        <taxon>Melolonthinae</taxon>
        <taxon>Holotrichia</taxon>
    </lineage>
</organism>
<keyword evidence="1" id="KW-0031">Aminopeptidase</keyword>
<gene>
    <name evidence="1" type="ORF">MML48_6g00006377</name>
</gene>
<accession>A0ACB9T0G7</accession>
<sequence>MPRVRQHQHFVQLSDFERGRIIGMREAGLSLRRVNRNVSTVLRCWSKWSEEGVQHRRRGSGRPRRTTDREERRLRLLATRDRFSTTRSIANDWMRAAFIYNGLGYDELRATGQLRKACSVWGSPIQPPDRVSTTDKLAELRKVMNSETSLKTKPIDAFLATSDNAHQSEYVAAYDKRIEYISGFSGSKGEAIITQKEAVMWTDGRYHLQADDQLNCDWYLMREGEKNIPSISKWLKKHLKPFSRVGADPKYVSAYDWQDLEDDLNEVNISLVEVKENPIDLIWKNHEEAKIEKSIFVLDVLYAGVNWTDKVEQVRKIVRDEGADAIVVTALDEIAWLLNIRGRDIPHNPFVSSYVILSERAIYMYVELSKLTPNVSEHLNINASSANTVL</sequence>
<dbReference type="EMBL" id="CM043020">
    <property type="protein sequence ID" value="KAI4460318.1"/>
    <property type="molecule type" value="Genomic_DNA"/>
</dbReference>
<dbReference type="Proteomes" id="UP001056778">
    <property type="component" value="Chromosome 6"/>
</dbReference>
<evidence type="ECO:0000313" key="1">
    <source>
        <dbReference type="EMBL" id="KAI4460318.1"/>
    </source>
</evidence>
<protein>
    <submittedName>
        <fullName evidence="1">Xaa-pro aminopeptidase 1</fullName>
    </submittedName>
</protein>
<keyword evidence="2" id="KW-1185">Reference proteome</keyword>
<keyword evidence="1" id="KW-0378">Hydrolase</keyword>
<name>A0ACB9T0G7_HOLOL</name>
<comment type="caution">
    <text evidence="1">The sequence shown here is derived from an EMBL/GenBank/DDBJ whole genome shotgun (WGS) entry which is preliminary data.</text>
</comment>
<evidence type="ECO:0000313" key="2">
    <source>
        <dbReference type="Proteomes" id="UP001056778"/>
    </source>
</evidence>
<keyword evidence="1" id="KW-0645">Protease</keyword>
<proteinExistence type="predicted"/>
<reference evidence="1" key="1">
    <citation type="submission" date="2022-04" db="EMBL/GenBank/DDBJ databases">
        <title>Chromosome-scale genome assembly of Holotrichia oblita Faldermann.</title>
        <authorList>
            <person name="Rongchong L."/>
        </authorList>
    </citation>
    <scope>NUCLEOTIDE SEQUENCE</scope>
    <source>
        <strain evidence="1">81SQS9</strain>
    </source>
</reference>